<feature type="transmembrane region" description="Helical" evidence="6">
    <location>
        <begin position="213"/>
        <end position="233"/>
    </location>
</feature>
<evidence type="ECO:0008006" key="9">
    <source>
        <dbReference type="Google" id="ProtNLM"/>
    </source>
</evidence>
<evidence type="ECO:0000256" key="5">
    <source>
        <dbReference type="SAM" id="MobiDB-lite"/>
    </source>
</evidence>
<evidence type="ECO:0000256" key="1">
    <source>
        <dbReference type="ARBA" id="ARBA00004141"/>
    </source>
</evidence>
<dbReference type="InterPro" id="IPR051617">
    <property type="entry name" value="UNC-93-like_regulator"/>
</dbReference>
<sequence>MTDIEKTAEYAGAGVSSGTSRGKPDEPDTSRPGVWIYEQPRVGPVRRPWYASPLSQLLIVSFVCFLCPGMFNALSGLGGGGQVNPDVNNSANVALYSTFASVAFFAGTIANRLGIKLTLSLGGLGYGIYAASLLCYVHTSNAGFVIFSGALLGVCAALLWTAQGAIMMSYPPEHIKGRYISIFWMIFNFGAVLGSLIPLGQNIRSHADNVNDGTYIAFIVLMFLGAILALFLVDSKNVIRDDGSKVIVMKHPTWTTEFLGLLEVLRNDTYIVALFPMFFASNWFYSYQFNDVNLPRFNIRTRSLNDLLYWLSQILGAWVFGTALDLKYLSRRDRAKVVMVVLFLLTMGVWGGGYAFQKGYTRSGTAAKNYVKLDWTSDGYLGPMFLYMFYGFFDASWQTTVYWLMGALTNNGRKTAFFAGFYKAIQSAGSAIMFRLDTIGIPYMNLFASCWALLAGSLVIAAPVILWKIKDHVSVEEDLKFSDETEEDVLATTHKTEQ</sequence>
<dbReference type="EMBL" id="JAGHQM010001898">
    <property type="protein sequence ID" value="KAH0551595.1"/>
    <property type="molecule type" value="Genomic_DNA"/>
</dbReference>
<evidence type="ECO:0000256" key="3">
    <source>
        <dbReference type="ARBA" id="ARBA00022989"/>
    </source>
</evidence>
<feature type="transmembrane region" description="Helical" evidence="6">
    <location>
        <begin position="117"/>
        <end position="139"/>
    </location>
</feature>
<feature type="transmembrane region" description="Helical" evidence="6">
    <location>
        <begin position="307"/>
        <end position="326"/>
    </location>
</feature>
<protein>
    <recommendedName>
        <fullName evidence="9">DUF895 domain membrane protein</fullName>
    </recommendedName>
</protein>
<dbReference type="AlphaFoldDB" id="A0A9P8L706"/>
<evidence type="ECO:0000313" key="8">
    <source>
        <dbReference type="Proteomes" id="UP000750711"/>
    </source>
</evidence>
<keyword evidence="8" id="KW-1185">Reference proteome</keyword>
<dbReference type="CDD" id="cd06178">
    <property type="entry name" value="MFS_unc93-like"/>
    <property type="match status" value="1"/>
</dbReference>
<name>A0A9P8L706_9PEZI</name>
<proteinExistence type="predicted"/>
<dbReference type="PANTHER" id="PTHR23294:SF59">
    <property type="entry name" value="UNC93-LIKE PROTEIN C922.05C"/>
    <property type="match status" value="1"/>
</dbReference>
<dbReference type="GO" id="GO:0022857">
    <property type="term" value="F:transmembrane transporter activity"/>
    <property type="evidence" value="ECO:0007669"/>
    <property type="project" value="InterPro"/>
</dbReference>
<comment type="caution">
    <text evidence="7">The sequence shown here is derived from an EMBL/GenBank/DDBJ whole genome shotgun (WGS) entry which is preliminary data.</text>
</comment>
<feature type="transmembrane region" description="Helical" evidence="6">
    <location>
        <begin position="338"/>
        <end position="356"/>
    </location>
</feature>
<dbReference type="InterPro" id="IPR011701">
    <property type="entry name" value="MFS"/>
</dbReference>
<feature type="transmembrane region" description="Helical" evidence="6">
    <location>
        <begin position="446"/>
        <end position="467"/>
    </location>
</feature>
<reference evidence="7" key="1">
    <citation type="submission" date="2021-03" db="EMBL/GenBank/DDBJ databases">
        <title>Comparative genomics and phylogenomic investigation of the class Geoglossomycetes provide insights into ecological specialization and systematics.</title>
        <authorList>
            <person name="Melie T."/>
            <person name="Pirro S."/>
            <person name="Miller A.N."/>
            <person name="Quandt A."/>
        </authorList>
    </citation>
    <scope>NUCLEOTIDE SEQUENCE</scope>
    <source>
        <strain evidence="7">CAQ_001_2017</strain>
    </source>
</reference>
<dbReference type="PANTHER" id="PTHR23294">
    <property type="entry name" value="ET TRANSLATION PRODUCT-RELATED"/>
    <property type="match status" value="1"/>
</dbReference>
<evidence type="ECO:0000256" key="6">
    <source>
        <dbReference type="SAM" id="Phobius"/>
    </source>
</evidence>
<evidence type="ECO:0000313" key="7">
    <source>
        <dbReference type="EMBL" id="KAH0551595.1"/>
    </source>
</evidence>
<feature type="transmembrane region" description="Helical" evidence="6">
    <location>
        <begin position="49"/>
        <end position="71"/>
    </location>
</feature>
<feature type="transmembrane region" description="Helical" evidence="6">
    <location>
        <begin position="179"/>
        <end position="201"/>
    </location>
</feature>
<dbReference type="Proteomes" id="UP000750711">
    <property type="component" value="Unassembled WGS sequence"/>
</dbReference>
<feature type="transmembrane region" description="Helical" evidence="6">
    <location>
        <begin position="91"/>
        <end position="110"/>
    </location>
</feature>
<dbReference type="Gene3D" id="1.20.1250.20">
    <property type="entry name" value="MFS general substrate transporter like domains"/>
    <property type="match status" value="1"/>
</dbReference>
<feature type="transmembrane region" description="Helical" evidence="6">
    <location>
        <begin position="145"/>
        <end position="167"/>
    </location>
</feature>
<evidence type="ECO:0000256" key="4">
    <source>
        <dbReference type="ARBA" id="ARBA00023136"/>
    </source>
</evidence>
<keyword evidence="2 6" id="KW-0812">Transmembrane</keyword>
<gene>
    <name evidence="7" type="ORF">GP486_007188</name>
</gene>
<dbReference type="InterPro" id="IPR036259">
    <property type="entry name" value="MFS_trans_sf"/>
</dbReference>
<keyword evidence="4 6" id="KW-0472">Membrane</keyword>
<feature type="region of interest" description="Disordered" evidence="5">
    <location>
        <begin position="1"/>
        <end position="34"/>
    </location>
</feature>
<accession>A0A9P8L706</accession>
<dbReference type="Pfam" id="PF07690">
    <property type="entry name" value="MFS_1"/>
    <property type="match status" value="1"/>
</dbReference>
<evidence type="ECO:0000256" key="2">
    <source>
        <dbReference type="ARBA" id="ARBA00022692"/>
    </source>
</evidence>
<organism evidence="7 8">
    <name type="scientific">Trichoglossum hirsutum</name>
    <dbReference type="NCBI Taxonomy" id="265104"/>
    <lineage>
        <taxon>Eukaryota</taxon>
        <taxon>Fungi</taxon>
        <taxon>Dikarya</taxon>
        <taxon>Ascomycota</taxon>
        <taxon>Pezizomycotina</taxon>
        <taxon>Geoglossomycetes</taxon>
        <taxon>Geoglossales</taxon>
        <taxon>Geoglossaceae</taxon>
        <taxon>Trichoglossum</taxon>
    </lineage>
</organism>
<feature type="transmembrane region" description="Helical" evidence="6">
    <location>
        <begin position="269"/>
        <end position="287"/>
    </location>
</feature>
<dbReference type="SUPFAM" id="SSF103473">
    <property type="entry name" value="MFS general substrate transporter"/>
    <property type="match status" value="1"/>
</dbReference>
<feature type="transmembrane region" description="Helical" evidence="6">
    <location>
        <begin position="384"/>
        <end position="404"/>
    </location>
</feature>
<dbReference type="GO" id="GO:0016020">
    <property type="term" value="C:membrane"/>
    <property type="evidence" value="ECO:0007669"/>
    <property type="project" value="UniProtKB-SubCell"/>
</dbReference>
<comment type="subcellular location">
    <subcellularLocation>
        <location evidence="1">Membrane</location>
        <topology evidence="1">Multi-pass membrane protein</topology>
    </subcellularLocation>
</comment>
<keyword evidence="3 6" id="KW-1133">Transmembrane helix</keyword>